<dbReference type="AlphaFoldDB" id="X0U9W0"/>
<name>X0U9W0_9ZZZZ</name>
<evidence type="ECO:0000313" key="1">
    <source>
        <dbReference type="EMBL" id="GAF85280.1"/>
    </source>
</evidence>
<accession>X0U9W0</accession>
<dbReference type="EMBL" id="BARS01001056">
    <property type="protein sequence ID" value="GAF85280.1"/>
    <property type="molecule type" value="Genomic_DNA"/>
</dbReference>
<evidence type="ECO:0008006" key="2">
    <source>
        <dbReference type="Google" id="ProtNLM"/>
    </source>
</evidence>
<sequence length="169" mass="19619">MAFVSLTEWEEYLNIMDNIRKYYDQQPSHRTYAVPKTTRSLKVVHLCTEDFGGAGKAAYRLHKALQQAGVNSSMLVLNKKSNDLSVKVLPQDYTTDYNPVYMKQYEKWQKLLAQFPAKSPEFVFTDVVSDIKLDCVEEIHNADIVNLHWVAGMLNYPNLPFKFSIMFKR</sequence>
<reference evidence="1" key="1">
    <citation type="journal article" date="2014" name="Front. Microbiol.">
        <title>High frequency of phylogenetically diverse reductive dehalogenase-homologous genes in deep subseafloor sedimentary metagenomes.</title>
        <authorList>
            <person name="Kawai M."/>
            <person name="Futagami T."/>
            <person name="Toyoda A."/>
            <person name="Takaki Y."/>
            <person name="Nishi S."/>
            <person name="Hori S."/>
            <person name="Arai W."/>
            <person name="Tsubouchi T."/>
            <person name="Morono Y."/>
            <person name="Uchiyama I."/>
            <person name="Ito T."/>
            <person name="Fujiyama A."/>
            <person name="Inagaki F."/>
            <person name="Takami H."/>
        </authorList>
    </citation>
    <scope>NUCLEOTIDE SEQUENCE</scope>
    <source>
        <strain evidence="1">Expedition CK06-06</strain>
    </source>
</reference>
<protein>
    <recommendedName>
        <fullName evidence="2">Glycosyltransferase subfamily 4-like N-terminal domain-containing protein</fullName>
    </recommendedName>
</protein>
<comment type="caution">
    <text evidence="1">The sequence shown here is derived from an EMBL/GenBank/DDBJ whole genome shotgun (WGS) entry which is preliminary data.</text>
</comment>
<gene>
    <name evidence="1" type="ORF">S01H1_02242</name>
</gene>
<organism evidence="1">
    <name type="scientific">marine sediment metagenome</name>
    <dbReference type="NCBI Taxonomy" id="412755"/>
    <lineage>
        <taxon>unclassified sequences</taxon>
        <taxon>metagenomes</taxon>
        <taxon>ecological metagenomes</taxon>
    </lineage>
</organism>
<proteinExistence type="predicted"/>